<dbReference type="AlphaFoldDB" id="A0A0S4QIR3"/>
<keyword evidence="1" id="KW-0472">Membrane</keyword>
<evidence type="ECO:0000313" key="4">
    <source>
        <dbReference type="Proteomes" id="UP000198802"/>
    </source>
</evidence>
<dbReference type="EMBL" id="FAOZ01000004">
    <property type="protein sequence ID" value="CUU55010.1"/>
    <property type="molecule type" value="Genomic_DNA"/>
</dbReference>
<dbReference type="Proteomes" id="UP000198802">
    <property type="component" value="Unassembled WGS sequence"/>
</dbReference>
<name>A0A0S4QIR3_9ACTN</name>
<evidence type="ECO:0000259" key="2">
    <source>
        <dbReference type="Pfam" id="PF01882"/>
    </source>
</evidence>
<dbReference type="RefSeq" id="WP_165615512.1">
    <property type="nucleotide sequence ID" value="NZ_FAOZ01000004.1"/>
</dbReference>
<evidence type="ECO:0000256" key="1">
    <source>
        <dbReference type="SAM" id="Phobius"/>
    </source>
</evidence>
<protein>
    <submittedName>
        <fullName evidence="3">Uncharacterized conserved protein, DUF58 family, contains vWF domain</fullName>
    </submittedName>
</protein>
<keyword evidence="1" id="KW-1133">Transmembrane helix</keyword>
<gene>
    <name evidence="3" type="ORF">Ga0074812_10490</name>
</gene>
<organism evidence="3 4">
    <name type="scientific">Parafrankia irregularis</name>
    <dbReference type="NCBI Taxonomy" id="795642"/>
    <lineage>
        <taxon>Bacteria</taxon>
        <taxon>Bacillati</taxon>
        <taxon>Actinomycetota</taxon>
        <taxon>Actinomycetes</taxon>
        <taxon>Frankiales</taxon>
        <taxon>Frankiaceae</taxon>
        <taxon>Parafrankia</taxon>
    </lineage>
</organism>
<evidence type="ECO:0000313" key="3">
    <source>
        <dbReference type="EMBL" id="CUU55010.1"/>
    </source>
</evidence>
<keyword evidence="4" id="KW-1185">Reference proteome</keyword>
<dbReference type="PANTHER" id="PTHR34351">
    <property type="entry name" value="SLR1927 PROTEIN-RELATED"/>
    <property type="match status" value="1"/>
</dbReference>
<sequence length="396" mass="41956">MALATAAREPVVTRVGWGVMATTAGTGALGMAAGFPLLVTLAGTWAAAVLLAGASVLVRPRLTVDRTVRSGHLTVGDVTLGSITASNSSRWPSPRLVAVDRIQGEPVEVAIAGLARGGRRTVRYPVTGVRRGVLRLGPVTVERRDLLGIFRRSRVVAGELTVWVRPRVHPLRHAPAGVVLDMEGQVRPSANAGSAAFVSLREYAQGDDPRRIHWKQSARTGRLMVREHVDSDEPTVTVVLDTRAGVYDPERFEEAVEVAASFALGRLAGSARDRPERATLRILGEDPAQTAGSDPLDRLAAALPTTDDSFTPVLHTFERIDPGGCVVVVTGHDDGTAAALLSRSGRHRLVVVAELRADQDRSATAPPVAVPRPGTVVLRAATAVAVIAAWRRLGTP</sequence>
<proteinExistence type="predicted"/>
<accession>A0A0S4QIR3</accession>
<dbReference type="Pfam" id="PF01882">
    <property type="entry name" value="DUF58"/>
    <property type="match status" value="1"/>
</dbReference>
<reference evidence="4" key="1">
    <citation type="submission" date="2015-11" db="EMBL/GenBank/DDBJ databases">
        <authorList>
            <person name="Varghese N."/>
        </authorList>
    </citation>
    <scope>NUCLEOTIDE SEQUENCE [LARGE SCALE GENOMIC DNA]</scope>
    <source>
        <strain evidence="4">DSM 45899</strain>
    </source>
</reference>
<keyword evidence="1" id="KW-0812">Transmembrane</keyword>
<dbReference type="InterPro" id="IPR002881">
    <property type="entry name" value="DUF58"/>
</dbReference>
<feature type="transmembrane region" description="Helical" evidence="1">
    <location>
        <begin position="35"/>
        <end position="58"/>
    </location>
</feature>
<feature type="domain" description="DUF58" evidence="2">
    <location>
        <begin position="200"/>
        <end position="266"/>
    </location>
</feature>